<dbReference type="GO" id="GO:0000307">
    <property type="term" value="C:cyclin-dependent protein kinase holoenzyme complex"/>
    <property type="evidence" value="ECO:0007669"/>
    <property type="project" value="TreeGrafter"/>
</dbReference>
<proteinExistence type="predicted"/>
<protein>
    <submittedName>
        <fullName evidence="2">Cyclin-domain-containing protein</fullName>
    </submittedName>
</protein>
<feature type="compositionally biased region" description="Basic and acidic residues" evidence="1">
    <location>
        <begin position="245"/>
        <end position="257"/>
    </location>
</feature>
<dbReference type="Proteomes" id="UP000193560">
    <property type="component" value="Unassembled WGS sequence"/>
</dbReference>
<evidence type="ECO:0000256" key="1">
    <source>
        <dbReference type="SAM" id="MobiDB-lite"/>
    </source>
</evidence>
<dbReference type="OrthoDB" id="337735at2759"/>
<sequence length="309" mass="35117">MATSIDTSKQTTSTLTSIQVPEYFYAVDINYLTHMIADMLERLISHNDLIPLTSSNLTRFHSRIPPNITLSDYLRRIIKFTSIEKSCLLIILIYIDRVCERHPQFTISSLTVHRFLITAVTLSAKALSDSYCTNSHYARIGGISTQELNALELEFLTLIDWRLTSTGVILQQYYANLVEQHPCYQRIIIDPLPPLTTATVTGVDHRNQHNTILPTLNATRKRRRRRSSAKSTISSLSEGSGDVGLKLDEMGHVRDITDNDNDSMDNNEGNNNTDDDDDTIDTAQDEIEARRIWAHFDQLSDTDWIPYIA</sequence>
<dbReference type="EMBL" id="MCGE01000007">
    <property type="protein sequence ID" value="ORZ19531.1"/>
    <property type="molecule type" value="Genomic_DNA"/>
</dbReference>
<dbReference type="CDD" id="cd20558">
    <property type="entry name" value="CYCLIN_ScPCL7-like"/>
    <property type="match status" value="1"/>
</dbReference>
<dbReference type="PANTHER" id="PTHR15615:SF117">
    <property type="entry name" value="PHO85 CYCLIN PHO80"/>
    <property type="match status" value="1"/>
</dbReference>
<evidence type="ECO:0000313" key="3">
    <source>
        <dbReference type="Proteomes" id="UP000193560"/>
    </source>
</evidence>
<reference evidence="2 3" key="1">
    <citation type="submission" date="2016-07" db="EMBL/GenBank/DDBJ databases">
        <title>Pervasive Adenine N6-methylation of Active Genes in Fungi.</title>
        <authorList>
            <consortium name="DOE Joint Genome Institute"/>
            <person name="Mondo S.J."/>
            <person name="Dannebaum R.O."/>
            <person name="Kuo R.C."/>
            <person name="Labutti K."/>
            <person name="Haridas S."/>
            <person name="Kuo A."/>
            <person name="Salamov A."/>
            <person name="Ahrendt S.R."/>
            <person name="Lipzen A."/>
            <person name="Sullivan W."/>
            <person name="Andreopoulos W.B."/>
            <person name="Clum A."/>
            <person name="Lindquist E."/>
            <person name="Daum C."/>
            <person name="Ramamoorthy G.K."/>
            <person name="Gryganskyi A."/>
            <person name="Culley D."/>
            <person name="Magnuson J.K."/>
            <person name="James T.Y."/>
            <person name="O'Malley M.A."/>
            <person name="Stajich J.E."/>
            <person name="Spatafora J.W."/>
            <person name="Visel A."/>
            <person name="Grigoriev I.V."/>
        </authorList>
    </citation>
    <scope>NUCLEOTIDE SEQUENCE [LARGE SCALE GENOMIC DNA]</scope>
    <source>
        <strain evidence="2 3">NRRL 1336</strain>
    </source>
</reference>
<dbReference type="STRING" id="90262.A0A1X2IPT6"/>
<dbReference type="GO" id="GO:0005634">
    <property type="term" value="C:nucleus"/>
    <property type="evidence" value="ECO:0007669"/>
    <property type="project" value="TreeGrafter"/>
</dbReference>
<dbReference type="Pfam" id="PF08613">
    <property type="entry name" value="Cyclin"/>
    <property type="match status" value="1"/>
</dbReference>
<keyword evidence="3" id="KW-1185">Reference proteome</keyword>
<organism evidence="2 3">
    <name type="scientific">Absidia repens</name>
    <dbReference type="NCBI Taxonomy" id="90262"/>
    <lineage>
        <taxon>Eukaryota</taxon>
        <taxon>Fungi</taxon>
        <taxon>Fungi incertae sedis</taxon>
        <taxon>Mucoromycota</taxon>
        <taxon>Mucoromycotina</taxon>
        <taxon>Mucoromycetes</taxon>
        <taxon>Mucorales</taxon>
        <taxon>Cunninghamellaceae</taxon>
        <taxon>Absidia</taxon>
    </lineage>
</organism>
<dbReference type="InterPro" id="IPR013922">
    <property type="entry name" value="Cyclin_PHO80-like"/>
</dbReference>
<name>A0A1X2IPT6_9FUNG</name>
<evidence type="ECO:0000313" key="2">
    <source>
        <dbReference type="EMBL" id="ORZ19531.1"/>
    </source>
</evidence>
<dbReference type="AlphaFoldDB" id="A0A1X2IPT6"/>
<dbReference type="GO" id="GO:0019901">
    <property type="term" value="F:protein kinase binding"/>
    <property type="evidence" value="ECO:0007669"/>
    <property type="project" value="InterPro"/>
</dbReference>
<comment type="caution">
    <text evidence="2">The sequence shown here is derived from an EMBL/GenBank/DDBJ whole genome shotgun (WGS) entry which is preliminary data.</text>
</comment>
<dbReference type="InterPro" id="IPR036915">
    <property type="entry name" value="Cyclin-like_sf"/>
</dbReference>
<feature type="region of interest" description="Disordered" evidence="1">
    <location>
        <begin position="216"/>
        <end position="279"/>
    </location>
</feature>
<dbReference type="Gene3D" id="1.10.472.10">
    <property type="entry name" value="Cyclin-like"/>
    <property type="match status" value="1"/>
</dbReference>
<dbReference type="SUPFAM" id="SSF47954">
    <property type="entry name" value="Cyclin-like"/>
    <property type="match status" value="1"/>
</dbReference>
<feature type="compositionally biased region" description="Basic residues" evidence="1">
    <location>
        <begin position="219"/>
        <end position="228"/>
    </location>
</feature>
<accession>A0A1X2IPT6</accession>
<dbReference type="PANTHER" id="PTHR15615">
    <property type="match status" value="1"/>
</dbReference>
<gene>
    <name evidence="2" type="ORF">BCR42DRAFT_371139</name>
</gene>
<dbReference type="GO" id="GO:0016538">
    <property type="term" value="F:cyclin-dependent protein serine/threonine kinase regulator activity"/>
    <property type="evidence" value="ECO:0007669"/>
    <property type="project" value="TreeGrafter"/>
</dbReference>